<dbReference type="Gene3D" id="2.60.120.260">
    <property type="entry name" value="Galactose-binding domain-like"/>
    <property type="match status" value="1"/>
</dbReference>
<organism evidence="1 2">
    <name type="scientific">Candidatus Magnetominusculus xianensis</name>
    <dbReference type="NCBI Taxonomy" id="1748249"/>
    <lineage>
        <taxon>Bacteria</taxon>
        <taxon>Pseudomonadati</taxon>
        <taxon>Nitrospirota</taxon>
        <taxon>Nitrospiria</taxon>
        <taxon>Nitrospirales</taxon>
        <taxon>Nitrospiraceae</taxon>
        <taxon>Candidatus Magnetominusculus</taxon>
    </lineage>
</organism>
<protein>
    <recommendedName>
        <fullName evidence="3">CBM-cenC domain-containing protein</fullName>
    </recommendedName>
</protein>
<dbReference type="Proteomes" id="UP000060487">
    <property type="component" value="Unassembled WGS sequence"/>
</dbReference>
<evidence type="ECO:0000313" key="2">
    <source>
        <dbReference type="Proteomes" id="UP000060487"/>
    </source>
</evidence>
<name>A0ABR5SHX8_9BACT</name>
<accession>A0ABR5SHX8</accession>
<reference evidence="1 2" key="1">
    <citation type="submission" date="2015-11" db="EMBL/GenBank/DDBJ databases">
        <authorList>
            <person name="Lin W."/>
        </authorList>
    </citation>
    <scope>NUCLEOTIDE SEQUENCE [LARGE SCALE GENOMIC DNA]</scope>
    <source>
        <strain evidence="1 2">HCH-1</strain>
    </source>
</reference>
<comment type="caution">
    <text evidence="1">The sequence shown here is derived from an EMBL/GenBank/DDBJ whole genome shotgun (WGS) entry which is preliminary data.</text>
</comment>
<dbReference type="SUPFAM" id="SSF49785">
    <property type="entry name" value="Galactose-binding domain-like"/>
    <property type="match status" value="1"/>
</dbReference>
<evidence type="ECO:0000313" key="1">
    <source>
        <dbReference type="EMBL" id="KWT91827.1"/>
    </source>
</evidence>
<gene>
    <name evidence="1" type="ORF">ASN18_0729</name>
</gene>
<dbReference type="EMBL" id="LNQR01000028">
    <property type="protein sequence ID" value="KWT91827.1"/>
    <property type="molecule type" value="Genomic_DNA"/>
</dbReference>
<keyword evidence="2" id="KW-1185">Reference proteome</keyword>
<dbReference type="InterPro" id="IPR008979">
    <property type="entry name" value="Galactose-bd-like_sf"/>
</dbReference>
<evidence type="ECO:0008006" key="3">
    <source>
        <dbReference type="Google" id="ProtNLM"/>
    </source>
</evidence>
<dbReference type="RefSeq" id="WP_236861487.1">
    <property type="nucleotide sequence ID" value="NZ_LNQR01000028.1"/>
</dbReference>
<sequence>MALRLSTGLRNKILGINTNLLTNGDFGIDFSGWTQLTGTTQRVASTGAVSGTGYAECVNAGSASAKFTNSPAVTVKSNRLYKLTYYYQKPTSSGVAGMVSVGSTSGGTEVISVVHNDTAGSWVKKEYTFRTGASQTALYLSFQTNTAVASDKCWFDQISLTDAAASLQEIFYKGFIQIFSGSQPASPDSVPSGTLLCTIYSDGTSAGLSFDDAASGTIAKAAAETWSGTAAATATAGWFRLTAPGDSGALSTTEERIDGSVATSGSQLNMSSTSITSGAVQTISTFTITMPSE</sequence>
<proteinExistence type="predicted"/>